<dbReference type="GeneID" id="59334975"/>
<organism evidence="2 3">
    <name type="scientific">Letharia lupina</name>
    <dbReference type="NCBI Taxonomy" id="560253"/>
    <lineage>
        <taxon>Eukaryota</taxon>
        <taxon>Fungi</taxon>
        <taxon>Dikarya</taxon>
        <taxon>Ascomycota</taxon>
        <taxon>Pezizomycotina</taxon>
        <taxon>Lecanoromycetes</taxon>
        <taxon>OSLEUM clade</taxon>
        <taxon>Lecanoromycetidae</taxon>
        <taxon>Lecanorales</taxon>
        <taxon>Lecanorineae</taxon>
        <taxon>Parmeliaceae</taxon>
        <taxon>Letharia</taxon>
    </lineage>
</organism>
<proteinExistence type="predicted"/>
<dbReference type="AlphaFoldDB" id="A0A8H6F6Y3"/>
<feature type="compositionally biased region" description="Polar residues" evidence="1">
    <location>
        <begin position="1109"/>
        <end position="1133"/>
    </location>
</feature>
<comment type="caution">
    <text evidence="2">The sequence shown here is derived from an EMBL/GenBank/DDBJ whole genome shotgun (WGS) entry which is preliminary data.</text>
</comment>
<feature type="region of interest" description="Disordered" evidence="1">
    <location>
        <begin position="1"/>
        <end position="20"/>
    </location>
</feature>
<evidence type="ECO:0000256" key="1">
    <source>
        <dbReference type="SAM" id="MobiDB-lite"/>
    </source>
</evidence>
<dbReference type="RefSeq" id="XP_037147182.1">
    <property type="nucleotide sequence ID" value="XM_037297472.1"/>
</dbReference>
<evidence type="ECO:0000313" key="2">
    <source>
        <dbReference type="EMBL" id="KAF6217747.1"/>
    </source>
</evidence>
<accession>A0A8H6F6Y3</accession>
<gene>
    <name evidence="2" type="ORF">HO133_006574</name>
</gene>
<dbReference type="EMBL" id="JACCJB010000025">
    <property type="protein sequence ID" value="KAF6217747.1"/>
    <property type="molecule type" value="Genomic_DNA"/>
</dbReference>
<dbReference type="Proteomes" id="UP000593566">
    <property type="component" value="Unassembled WGS sequence"/>
</dbReference>
<keyword evidence="3" id="KW-1185">Reference proteome</keyword>
<sequence length="1148" mass="127548">MKQSKLPGEEPATLQEWGSKPQEELQLPVFAGLTNLLAMSHQAGVMDNRDAIDGAKTTNAFEANIDITKVAQAAIGYRPKNHQASDMESIKALLRNFLDDIKEPQTERSSYFDGLLSQWLEIWRKDRTHSHLIYVLGDRSEQYEGRLLDYHDLETIDKIKTRLLEQQCLQRGVCLHLAKMTSAVNTDPDDAFELKMAISLHEIRDLSGGLLGNKPVAVGRESLLQKGILKQRYHQRIARQNPYPSPTDGTPSVQTDTAKSFQDWVLLIMPEGYRFKFLTANADPEALHDWIKTQSADLPPSETDLAGADPNARWGLGLACKTQLNNIGAWLTTGSSRGIVREHKEQSAMLEAVFRASIRLRDSDLFQKAVTLNPSMLSLDMWEELGSTMELAQFFSYRSFLNQALTKINSFQDRYIILQSICVGCEKQNEPQEIMKNVHKWIPDHIEQALNEIDRVEENDGAMLVLVAKRFAKEIPMHRFISFAKRHSSSHAFAIEFAFFLYDELVEGTMDAGSARYALAEILSASIPALCARGAYNWSLYQGSRYSTFANATPQEQQRLQADRMARLVRCCLTVGLYNEEHALLRYMWLGANVADAPTLQYVFLPYLKELLAVMQDYLIPLMTRIYQWQFQQVISLFITRYIGKEPTPLSMDLTCPPLGCANSTRPYGCPTCLELDAFLVDPHRRTADVTGGIDAPEHVAAQFQGTDYLQMTVMSHSAVKMLSTIRITKNLIKSEEPDARHDLWKERVIKANDLIQAVCGDDEWKMLLGEKYEECMGLKAHGTIGVQWRKLPFATPDFGSSPEFATHNPMPSGHGGSAACYTWAANVCGQILPTVYERDSPLISNMIAAAKVFGISFAAYAASAKSTECDKLNMARNATAAAFDASSRRVRLLEASSTTFNFLHSDILQAYFCALANSLAAYAAKAKSAYRDSERPWTSQSSPMSEAWNRGQSLLTGKSAPHPFLEQPKLHIVWSCNSGPVSLSVSRRFLSDNATSNKTRLSRKARSTPTSAVAVHQVPDADAQHNCSQATNLADAVSRNVRLDFGCDHSHGDGDQGGQIMCQVRLDKASDGQRTATKGFWTLFGLSLPGLSAPPGFFLGHVLTTGGDSHSTHPPISIPGMNTTPPRTQPKTGRQEMTIGSPIPGNV</sequence>
<name>A0A8H6F6Y3_9LECA</name>
<feature type="region of interest" description="Disordered" evidence="1">
    <location>
        <begin position="1109"/>
        <end position="1148"/>
    </location>
</feature>
<reference evidence="2 3" key="1">
    <citation type="journal article" date="2020" name="Genomics">
        <title>Complete, high-quality genomes from long-read metagenomic sequencing of two wolf lichen thalli reveals enigmatic genome architecture.</title>
        <authorList>
            <person name="McKenzie S.K."/>
            <person name="Walston R.F."/>
            <person name="Allen J.L."/>
        </authorList>
    </citation>
    <scope>NUCLEOTIDE SEQUENCE [LARGE SCALE GENOMIC DNA]</scope>
    <source>
        <strain evidence="2">WasteWater1</strain>
    </source>
</reference>
<protein>
    <submittedName>
        <fullName evidence="2">Uncharacterized protein</fullName>
    </submittedName>
</protein>
<evidence type="ECO:0000313" key="3">
    <source>
        <dbReference type="Proteomes" id="UP000593566"/>
    </source>
</evidence>